<dbReference type="RefSeq" id="WP_215791692.1">
    <property type="nucleotide sequence ID" value="NZ_JAHKKG010000009.1"/>
</dbReference>
<proteinExistence type="predicted"/>
<evidence type="ECO:0000256" key="2">
    <source>
        <dbReference type="SAM" id="Phobius"/>
    </source>
</evidence>
<protein>
    <recommendedName>
        <fullName evidence="5">Alanine and proline-rich secreted protein Apa</fullName>
    </recommendedName>
</protein>
<feature type="region of interest" description="Disordered" evidence="1">
    <location>
        <begin position="170"/>
        <end position="192"/>
    </location>
</feature>
<gene>
    <name evidence="3" type="ORF">KOI35_28340</name>
</gene>
<name>A0ABS5YVE3_9ACTN</name>
<accession>A0ABS5YVE3</accession>
<sequence>MNDLRDHLQQIAGPMTTISSDQVEADLTRGRRALRRRRLVQTTAGSAFGVAALAAAIAVATTGGPTTAPVSPERPASVQLVAYKGEQPKGFTVDKVPDGWFVQSSEQGFLTIAPNKAKNPGPDVNPSEAPVYDAESFVDKIAIMLESKDQNGPSREGKKVKVGDQEGVLLKSLPGMNPDGTDTPSAPGGDTGWELWLKQPSGIYLIVQVWQGLGLTESQIVELGAGVHVHKDAVQGVG</sequence>
<evidence type="ECO:0008006" key="5">
    <source>
        <dbReference type="Google" id="ProtNLM"/>
    </source>
</evidence>
<dbReference type="Proteomes" id="UP001519654">
    <property type="component" value="Unassembled WGS sequence"/>
</dbReference>
<evidence type="ECO:0000313" key="4">
    <source>
        <dbReference type="Proteomes" id="UP001519654"/>
    </source>
</evidence>
<keyword evidence="4" id="KW-1185">Reference proteome</keyword>
<keyword evidence="2" id="KW-0812">Transmembrane</keyword>
<reference evidence="3 4" key="1">
    <citation type="submission" date="2021-06" db="EMBL/GenBank/DDBJ databases">
        <title>Actinoplanes lichenicola sp. nov., and Actinoplanes ovalisporus sp. nov., isolated from lichen in Thailand.</title>
        <authorList>
            <person name="Saeng-In P."/>
            <person name="Kanchanasin P."/>
            <person name="Yuki M."/>
            <person name="Kudo T."/>
            <person name="Ohkuma M."/>
            <person name="Phongsopitanun W."/>
            <person name="Tanasupawat S."/>
        </authorList>
    </citation>
    <scope>NUCLEOTIDE SEQUENCE [LARGE SCALE GENOMIC DNA]</scope>
    <source>
        <strain evidence="3 4">NBRC 110975</strain>
    </source>
</reference>
<comment type="caution">
    <text evidence="3">The sequence shown here is derived from an EMBL/GenBank/DDBJ whole genome shotgun (WGS) entry which is preliminary data.</text>
</comment>
<evidence type="ECO:0000313" key="3">
    <source>
        <dbReference type="EMBL" id="MBU2667427.1"/>
    </source>
</evidence>
<keyword evidence="2" id="KW-0472">Membrane</keyword>
<dbReference type="EMBL" id="JAHKKG010000009">
    <property type="protein sequence ID" value="MBU2667427.1"/>
    <property type="molecule type" value="Genomic_DNA"/>
</dbReference>
<keyword evidence="2" id="KW-1133">Transmembrane helix</keyword>
<evidence type="ECO:0000256" key="1">
    <source>
        <dbReference type="SAM" id="MobiDB-lite"/>
    </source>
</evidence>
<organism evidence="3 4">
    <name type="scientific">Paractinoplanes bogorensis</name>
    <dbReference type="NCBI Taxonomy" id="1610840"/>
    <lineage>
        <taxon>Bacteria</taxon>
        <taxon>Bacillati</taxon>
        <taxon>Actinomycetota</taxon>
        <taxon>Actinomycetes</taxon>
        <taxon>Micromonosporales</taxon>
        <taxon>Micromonosporaceae</taxon>
        <taxon>Paractinoplanes</taxon>
    </lineage>
</organism>
<feature type="transmembrane region" description="Helical" evidence="2">
    <location>
        <begin position="39"/>
        <end position="60"/>
    </location>
</feature>